<gene>
    <name evidence="1" type="ORF">PGLA1383_LOCUS16965</name>
    <name evidence="2" type="ORF">PGLA2088_LOCUS47355</name>
</gene>
<evidence type="ECO:0000313" key="3">
    <source>
        <dbReference type="Proteomes" id="UP000654075"/>
    </source>
</evidence>
<dbReference type="EMBL" id="CAJNNV010010388">
    <property type="protein sequence ID" value="CAE8598560.1"/>
    <property type="molecule type" value="Genomic_DNA"/>
</dbReference>
<name>A0A813EI04_POLGL</name>
<accession>A0A813EI04</accession>
<proteinExistence type="predicted"/>
<dbReference type="Proteomes" id="UP000626109">
    <property type="component" value="Unassembled WGS sequence"/>
</dbReference>
<evidence type="ECO:0000313" key="1">
    <source>
        <dbReference type="EMBL" id="CAE8598560.1"/>
    </source>
</evidence>
<keyword evidence="3" id="KW-1185">Reference proteome</keyword>
<protein>
    <submittedName>
        <fullName evidence="1">Uncharacterized protein</fullName>
    </submittedName>
</protein>
<comment type="caution">
    <text evidence="1">The sequence shown here is derived from an EMBL/GenBank/DDBJ whole genome shotgun (WGS) entry which is preliminary data.</text>
</comment>
<dbReference type="AlphaFoldDB" id="A0A813EI04"/>
<reference evidence="1" key="1">
    <citation type="submission" date="2021-02" db="EMBL/GenBank/DDBJ databases">
        <authorList>
            <person name="Dougan E. K."/>
            <person name="Rhodes N."/>
            <person name="Thang M."/>
            <person name="Chan C."/>
        </authorList>
    </citation>
    <scope>NUCLEOTIDE SEQUENCE</scope>
</reference>
<dbReference type="Proteomes" id="UP000654075">
    <property type="component" value="Unassembled WGS sequence"/>
</dbReference>
<sequence length="191" mass="21192">MGLCSSMPLATDFVISSTFGVFQAIVVPIMTLDDGNSTATFANGYLNVSMILYLMQQHPLLIHLLGAERIIIYKYETDSDTARYRQGCYVWIGNTMKNLVTVCSLMDLAEKNTLVAPIAFCKGDNFLKKKTEFTAPCGGIDVKMGSDEAPYIFALCCATVRCSLRGEVPRMQSLIREVVQILGFFHLRFCA</sequence>
<organism evidence="1 3">
    <name type="scientific">Polarella glacialis</name>
    <name type="common">Dinoflagellate</name>
    <dbReference type="NCBI Taxonomy" id="89957"/>
    <lineage>
        <taxon>Eukaryota</taxon>
        <taxon>Sar</taxon>
        <taxon>Alveolata</taxon>
        <taxon>Dinophyceae</taxon>
        <taxon>Suessiales</taxon>
        <taxon>Suessiaceae</taxon>
        <taxon>Polarella</taxon>
    </lineage>
</organism>
<dbReference type="EMBL" id="CAJNNW010036456">
    <property type="protein sequence ID" value="CAE8734545.1"/>
    <property type="molecule type" value="Genomic_DNA"/>
</dbReference>
<evidence type="ECO:0000313" key="2">
    <source>
        <dbReference type="EMBL" id="CAE8734545.1"/>
    </source>
</evidence>